<dbReference type="Proteomes" id="UP000494106">
    <property type="component" value="Unassembled WGS sequence"/>
</dbReference>
<keyword evidence="4" id="KW-1185">Reference proteome</keyword>
<protein>
    <recommendedName>
        <fullName evidence="5">Secreted protein</fullName>
    </recommendedName>
</protein>
<evidence type="ECO:0000313" key="4">
    <source>
        <dbReference type="Proteomes" id="UP000494106"/>
    </source>
</evidence>
<dbReference type="EMBL" id="CADEBC010000488">
    <property type="protein sequence ID" value="CAB3237086.1"/>
    <property type="molecule type" value="Genomic_DNA"/>
</dbReference>
<gene>
    <name evidence="3" type="ORF">APLA_LOCUS6833</name>
</gene>
<proteinExistence type="predicted"/>
<feature type="signal peptide" evidence="2">
    <location>
        <begin position="1"/>
        <end position="23"/>
    </location>
</feature>
<keyword evidence="2" id="KW-0732">Signal</keyword>
<evidence type="ECO:0000256" key="1">
    <source>
        <dbReference type="SAM" id="MobiDB-lite"/>
    </source>
</evidence>
<accession>A0A8S0ZV20</accession>
<feature type="compositionally biased region" description="Basic and acidic residues" evidence="1">
    <location>
        <begin position="80"/>
        <end position="98"/>
    </location>
</feature>
<evidence type="ECO:0000256" key="2">
    <source>
        <dbReference type="SAM" id="SignalP"/>
    </source>
</evidence>
<comment type="caution">
    <text evidence="3">The sequence shown here is derived from an EMBL/GenBank/DDBJ whole genome shotgun (WGS) entry which is preliminary data.</text>
</comment>
<name>A0A8S0ZV20_ARCPL</name>
<evidence type="ECO:0000313" key="3">
    <source>
        <dbReference type="EMBL" id="CAB3237086.1"/>
    </source>
</evidence>
<organism evidence="3 4">
    <name type="scientific">Arctia plantaginis</name>
    <name type="common">Wood tiger moth</name>
    <name type="synonym">Phalaena plantaginis</name>
    <dbReference type="NCBI Taxonomy" id="874455"/>
    <lineage>
        <taxon>Eukaryota</taxon>
        <taxon>Metazoa</taxon>
        <taxon>Ecdysozoa</taxon>
        <taxon>Arthropoda</taxon>
        <taxon>Hexapoda</taxon>
        <taxon>Insecta</taxon>
        <taxon>Pterygota</taxon>
        <taxon>Neoptera</taxon>
        <taxon>Endopterygota</taxon>
        <taxon>Lepidoptera</taxon>
        <taxon>Glossata</taxon>
        <taxon>Ditrysia</taxon>
        <taxon>Noctuoidea</taxon>
        <taxon>Erebidae</taxon>
        <taxon>Arctiinae</taxon>
        <taxon>Arctia</taxon>
    </lineage>
</organism>
<evidence type="ECO:0008006" key="5">
    <source>
        <dbReference type="Google" id="ProtNLM"/>
    </source>
</evidence>
<feature type="region of interest" description="Disordered" evidence="1">
    <location>
        <begin position="33"/>
        <end position="98"/>
    </location>
</feature>
<reference evidence="3 4" key="1">
    <citation type="submission" date="2020-04" db="EMBL/GenBank/DDBJ databases">
        <authorList>
            <person name="Wallbank WR R."/>
            <person name="Pardo Diaz C."/>
            <person name="Kozak K."/>
            <person name="Martin S."/>
            <person name="Jiggins C."/>
            <person name="Moest M."/>
            <person name="Warren A I."/>
            <person name="Byers J.R.P. K."/>
            <person name="Montejo-Kovacevich G."/>
            <person name="Yen C E."/>
        </authorList>
    </citation>
    <scope>NUCLEOTIDE SEQUENCE [LARGE SCALE GENOMIC DNA]</scope>
</reference>
<feature type="chain" id="PRO_5035742880" description="Secreted protein" evidence="2">
    <location>
        <begin position="24"/>
        <end position="98"/>
    </location>
</feature>
<feature type="compositionally biased region" description="Polar residues" evidence="1">
    <location>
        <begin position="59"/>
        <end position="70"/>
    </location>
</feature>
<dbReference type="AlphaFoldDB" id="A0A8S0ZV20"/>
<sequence length="98" mass="10473">MARWFASGCGCFLLSLSARAGSAEVGRIRLAQRETTRHSRRHATNTGIGRVSLKRETTSGDAGSVTSSASPGKRKYCQAARRDVSGGVHRDVPGEQVK</sequence>